<dbReference type="InterPro" id="IPR050832">
    <property type="entry name" value="Bact_Acetyltransf"/>
</dbReference>
<organism evidence="4 5">
    <name type="scientific">Cellvibrio polysaccharolyticus</name>
    <dbReference type="NCBI Taxonomy" id="2082724"/>
    <lineage>
        <taxon>Bacteria</taxon>
        <taxon>Pseudomonadati</taxon>
        <taxon>Pseudomonadota</taxon>
        <taxon>Gammaproteobacteria</taxon>
        <taxon>Cellvibrionales</taxon>
        <taxon>Cellvibrionaceae</taxon>
        <taxon>Cellvibrio</taxon>
    </lineage>
</organism>
<feature type="domain" description="N-acetyltransferase" evidence="3">
    <location>
        <begin position="4"/>
        <end position="157"/>
    </location>
</feature>
<dbReference type="Gene3D" id="3.40.630.30">
    <property type="match status" value="1"/>
</dbReference>
<dbReference type="Pfam" id="PF13508">
    <property type="entry name" value="Acetyltransf_7"/>
    <property type="match status" value="1"/>
</dbReference>
<evidence type="ECO:0000259" key="3">
    <source>
        <dbReference type="PROSITE" id="PS51186"/>
    </source>
</evidence>
<dbReference type="PROSITE" id="PS51186">
    <property type="entry name" value="GNAT"/>
    <property type="match status" value="1"/>
</dbReference>
<dbReference type="RefSeq" id="WP_193911034.1">
    <property type="nucleotide sequence ID" value="NZ_PRDL01000001.1"/>
</dbReference>
<accession>A0A928YWQ2</accession>
<comment type="caution">
    <text evidence="4">The sequence shown here is derived from an EMBL/GenBank/DDBJ whole genome shotgun (WGS) entry which is preliminary data.</text>
</comment>
<sequence length="158" mass="17869">MSSLLIKPLETLPEHMAIIAAWHHQECERQGLRSTLALRRQRLQLHVQQNAIPKTLVAVLADQPVGCVSLVRYSFSGGETALPVWLSNLFVLESLRHQGIGEALINAAIAYVKQLAFTELWLSAADYTAFYHRRGWKVTRQARLGGRDVNIMRLTIDR</sequence>
<evidence type="ECO:0000256" key="2">
    <source>
        <dbReference type="ARBA" id="ARBA00023315"/>
    </source>
</evidence>
<name>A0A928YWQ2_9GAMM</name>
<proteinExistence type="predicted"/>
<keyword evidence="2" id="KW-0012">Acyltransferase</keyword>
<keyword evidence="5" id="KW-1185">Reference proteome</keyword>
<dbReference type="AlphaFoldDB" id="A0A928YWQ2"/>
<evidence type="ECO:0000256" key="1">
    <source>
        <dbReference type="ARBA" id="ARBA00022679"/>
    </source>
</evidence>
<dbReference type="InterPro" id="IPR016181">
    <property type="entry name" value="Acyl_CoA_acyltransferase"/>
</dbReference>
<evidence type="ECO:0000313" key="4">
    <source>
        <dbReference type="EMBL" id="MBE8718453.1"/>
    </source>
</evidence>
<dbReference type="SUPFAM" id="SSF55729">
    <property type="entry name" value="Acyl-CoA N-acyltransferases (Nat)"/>
    <property type="match status" value="1"/>
</dbReference>
<dbReference type="CDD" id="cd04301">
    <property type="entry name" value="NAT_SF"/>
    <property type="match status" value="1"/>
</dbReference>
<protein>
    <submittedName>
        <fullName evidence="4">N-acetyltransferase</fullName>
    </submittedName>
</protein>
<gene>
    <name evidence="4" type="ORF">C4F51_14805</name>
</gene>
<reference evidence="4" key="1">
    <citation type="submission" date="2018-07" db="EMBL/GenBank/DDBJ databases">
        <title>Genome assembly of strain Ka43.</title>
        <authorList>
            <person name="Kukolya J."/>
            <person name="Nagy I."/>
            <person name="Horvath B."/>
            <person name="Toth A."/>
        </authorList>
    </citation>
    <scope>NUCLEOTIDE SEQUENCE</scope>
    <source>
        <strain evidence="4">KB43</strain>
    </source>
</reference>
<keyword evidence="1" id="KW-0808">Transferase</keyword>
<evidence type="ECO:0000313" key="5">
    <source>
        <dbReference type="Proteomes" id="UP000652567"/>
    </source>
</evidence>
<dbReference type="PANTHER" id="PTHR43877">
    <property type="entry name" value="AMINOALKYLPHOSPHONATE N-ACETYLTRANSFERASE-RELATED-RELATED"/>
    <property type="match status" value="1"/>
</dbReference>
<dbReference type="Proteomes" id="UP000652567">
    <property type="component" value="Unassembled WGS sequence"/>
</dbReference>
<dbReference type="GO" id="GO:0016747">
    <property type="term" value="F:acyltransferase activity, transferring groups other than amino-acyl groups"/>
    <property type="evidence" value="ECO:0007669"/>
    <property type="project" value="InterPro"/>
</dbReference>
<dbReference type="EMBL" id="PRDL01000001">
    <property type="protein sequence ID" value="MBE8718453.1"/>
    <property type="molecule type" value="Genomic_DNA"/>
</dbReference>
<dbReference type="InterPro" id="IPR000182">
    <property type="entry name" value="GNAT_dom"/>
</dbReference>